<name>T1CBT8_9ZZZZ</name>
<dbReference type="InterPro" id="IPR010982">
    <property type="entry name" value="Lambda_DNA-bd_dom_sf"/>
</dbReference>
<dbReference type="Gene3D" id="1.10.260.40">
    <property type="entry name" value="lambda repressor-like DNA-binding domains"/>
    <property type="match status" value="1"/>
</dbReference>
<reference evidence="2" key="1">
    <citation type="submission" date="2013-08" db="EMBL/GenBank/DDBJ databases">
        <authorList>
            <person name="Mendez C."/>
            <person name="Richter M."/>
            <person name="Ferrer M."/>
            <person name="Sanchez J."/>
        </authorList>
    </citation>
    <scope>NUCLEOTIDE SEQUENCE</scope>
</reference>
<gene>
    <name evidence="2" type="ORF">B1A_01583</name>
</gene>
<dbReference type="SUPFAM" id="SSF47413">
    <property type="entry name" value="lambda repressor-like DNA-binding domains"/>
    <property type="match status" value="1"/>
</dbReference>
<dbReference type="PROSITE" id="PS50943">
    <property type="entry name" value="HTH_CROC1"/>
    <property type="match status" value="1"/>
</dbReference>
<evidence type="ECO:0000313" key="2">
    <source>
        <dbReference type="EMBL" id="EQD79722.1"/>
    </source>
</evidence>
<dbReference type="GO" id="GO:0003677">
    <property type="term" value="F:DNA binding"/>
    <property type="evidence" value="ECO:0007669"/>
    <property type="project" value="InterPro"/>
</dbReference>
<feature type="domain" description="HTH cro/C1-type" evidence="1">
    <location>
        <begin position="43"/>
        <end position="98"/>
    </location>
</feature>
<accession>T1CBT8</accession>
<dbReference type="InterPro" id="IPR039554">
    <property type="entry name" value="HigA2-like_HTH"/>
</dbReference>
<protein>
    <submittedName>
        <fullName evidence="2">Transcriptional regulator, XRE family</fullName>
    </submittedName>
</protein>
<dbReference type="EMBL" id="AUZX01001199">
    <property type="protein sequence ID" value="EQD79722.1"/>
    <property type="molecule type" value="Genomic_DNA"/>
</dbReference>
<comment type="caution">
    <text evidence="2">The sequence shown here is derived from an EMBL/GenBank/DDBJ whole genome shotgun (WGS) entry which is preliminary data.</text>
</comment>
<dbReference type="Pfam" id="PF13744">
    <property type="entry name" value="HTH_37"/>
    <property type="match status" value="1"/>
</dbReference>
<evidence type="ECO:0000259" key="1">
    <source>
        <dbReference type="PROSITE" id="PS50943"/>
    </source>
</evidence>
<proteinExistence type="predicted"/>
<reference evidence="2" key="2">
    <citation type="journal article" date="2014" name="ISME J.">
        <title>Microbial stratification in low pH oxic and suboxic macroscopic growths along an acid mine drainage.</title>
        <authorList>
            <person name="Mendez-Garcia C."/>
            <person name="Mesa V."/>
            <person name="Sprenger R.R."/>
            <person name="Richter M."/>
            <person name="Diez M.S."/>
            <person name="Solano J."/>
            <person name="Bargiela R."/>
            <person name="Golyshina O.V."/>
            <person name="Manteca A."/>
            <person name="Ramos J.L."/>
            <person name="Gallego J.R."/>
            <person name="Llorente I."/>
            <person name="Martins Dos Santos V.A."/>
            <person name="Jensen O.N."/>
            <person name="Pelaez A.I."/>
            <person name="Sanchez J."/>
            <person name="Ferrer M."/>
        </authorList>
    </citation>
    <scope>NUCLEOTIDE SEQUENCE</scope>
</reference>
<sequence>MTTAKWKNAIEIEASLIASGNITEEDIETETERLKRRQRAYRLAEMRKAGSLRQVDVAKMMKVSQRRVSAIERGEISKTELGTIQSYVEALGGQIEIVANFGDERLVVG</sequence>
<dbReference type="CDD" id="cd00093">
    <property type="entry name" value="HTH_XRE"/>
    <property type="match status" value="1"/>
</dbReference>
<dbReference type="AlphaFoldDB" id="T1CBT8"/>
<dbReference type="InterPro" id="IPR001387">
    <property type="entry name" value="Cro/C1-type_HTH"/>
</dbReference>
<organism evidence="2">
    <name type="scientific">mine drainage metagenome</name>
    <dbReference type="NCBI Taxonomy" id="410659"/>
    <lineage>
        <taxon>unclassified sequences</taxon>
        <taxon>metagenomes</taxon>
        <taxon>ecological metagenomes</taxon>
    </lineage>
</organism>
<dbReference type="SMART" id="SM00530">
    <property type="entry name" value="HTH_XRE"/>
    <property type="match status" value="1"/>
</dbReference>